<gene>
    <name evidence="8" type="ORF">CPB83DRAFT_882138</name>
</gene>
<evidence type="ECO:0000313" key="9">
    <source>
        <dbReference type="Proteomes" id="UP000807306"/>
    </source>
</evidence>
<dbReference type="GO" id="GO:0005199">
    <property type="term" value="F:structural constituent of cell wall"/>
    <property type="evidence" value="ECO:0007669"/>
    <property type="project" value="InterPro"/>
</dbReference>
<comment type="similarity">
    <text evidence="2 6">Belongs to the fungal hydrophobin family.</text>
</comment>
<keyword evidence="6" id="KW-0732">Signal</keyword>
<protein>
    <recommendedName>
        <fullName evidence="6">Hydrophobin</fullName>
    </recommendedName>
</protein>
<dbReference type="Proteomes" id="UP000807306">
    <property type="component" value="Unassembled WGS sequence"/>
</dbReference>
<name>A0A9P6JSK6_9AGAR</name>
<accession>A0A9P6JSK6</accession>
<keyword evidence="9" id="KW-1185">Reference proteome</keyword>
<keyword evidence="4 6" id="KW-0964">Secreted</keyword>
<evidence type="ECO:0000256" key="5">
    <source>
        <dbReference type="ARBA" id="ARBA00023157"/>
    </source>
</evidence>
<dbReference type="EMBL" id="MU157839">
    <property type="protein sequence ID" value="KAF9530630.1"/>
    <property type="molecule type" value="Genomic_DNA"/>
</dbReference>
<proteinExistence type="inferred from homology"/>
<keyword evidence="3 6" id="KW-0134">Cell wall</keyword>
<dbReference type="OrthoDB" id="4225815at2759"/>
<dbReference type="AlphaFoldDB" id="A0A9P6JSK6"/>
<feature type="chain" id="PRO_5040528565" description="Hydrophobin" evidence="6">
    <location>
        <begin position="23"/>
        <end position="169"/>
    </location>
</feature>
<organism evidence="8 9">
    <name type="scientific">Crepidotus variabilis</name>
    <dbReference type="NCBI Taxonomy" id="179855"/>
    <lineage>
        <taxon>Eukaryota</taxon>
        <taxon>Fungi</taxon>
        <taxon>Dikarya</taxon>
        <taxon>Basidiomycota</taxon>
        <taxon>Agaricomycotina</taxon>
        <taxon>Agaricomycetes</taxon>
        <taxon>Agaricomycetidae</taxon>
        <taxon>Agaricales</taxon>
        <taxon>Agaricineae</taxon>
        <taxon>Crepidotaceae</taxon>
        <taxon>Crepidotus</taxon>
    </lineage>
</organism>
<evidence type="ECO:0000256" key="7">
    <source>
        <dbReference type="SAM" id="MobiDB-lite"/>
    </source>
</evidence>
<comment type="subcellular location">
    <subcellularLocation>
        <location evidence="1 6">Secreted</location>
        <location evidence="1 6">Cell wall</location>
    </subcellularLocation>
</comment>
<evidence type="ECO:0000256" key="3">
    <source>
        <dbReference type="ARBA" id="ARBA00022512"/>
    </source>
</evidence>
<reference evidence="8" key="1">
    <citation type="submission" date="2020-11" db="EMBL/GenBank/DDBJ databases">
        <authorList>
            <consortium name="DOE Joint Genome Institute"/>
            <person name="Ahrendt S."/>
            <person name="Riley R."/>
            <person name="Andreopoulos W."/>
            <person name="Labutti K."/>
            <person name="Pangilinan J."/>
            <person name="Ruiz-Duenas F.J."/>
            <person name="Barrasa J.M."/>
            <person name="Sanchez-Garcia M."/>
            <person name="Camarero S."/>
            <person name="Miyauchi S."/>
            <person name="Serrano A."/>
            <person name="Linde D."/>
            <person name="Babiker R."/>
            <person name="Drula E."/>
            <person name="Ayuso-Fernandez I."/>
            <person name="Pacheco R."/>
            <person name="Padilla G."/>
            <person name="Ferreira P."/>
            <person name="Barriuso J."/>
            <person name="Kellner H."/>
            <person name="Castanera R."/>
            <person name="Alfaro M."/>
            <person name="Ramirez L."/>
            <person name="Pisabarro A.G."/>
            <person name="Kuo A."/>
            <person name="Tritt A."/>
            <person name="Lipzen A."/>
            <person name="He G."/>
            <person name="Yan M."/>
            <person name="Ng V."/>
            <person name="Cullen D."/>
            <person name="Martin F."/>
            <person name="Rosso M.-N."/>
            <person name="Henrissat B."/>
            <person name="Hibbett D."/>
            <person name="Martinez A.T."/>
            <person name="Grigoriev I.V."/>
        </authorList>
    </citation>
    <scope>NUCLEOTIDE SEQUENCE</scope>
    <source>
        <strain evidence="8">CBS 506.95</strain>
    </source>
</reference>
<dbReference type="InterPro" id="IPR001338">
    <property type="entry name" value="Class_I_Hydrophobin"/>
</dbReference>
<dbReference type="GO" id="GO:0009277">
    <property type="term" value="C:fungal-type cell wall"/>
    <property type="evidence" value="ECO:0007669"/>
    <property type="project" value="InterPro"/>
</dbReference>
<evidence type="ECO:0000256" key="2">
    <source>
        <dbReference type="ARBA" id="ARBA00010446"/>
    </source>
</evidence>
<feature type="region of interest" description="Disordered" evidence="7">
    <location>
        <begin position="59"/>
        <end position="93"/>
    </location>
</feature>
<keyword evidence="5 6" id="KW-1015">Disulfide bond</keyword>
<feature type="signal peptide" evidence="6">
    <location>
        <begin position="1"/>
        <end position="22"/>
    </location>
</feature>
<sequence length="169" mass="18368">MKFTGVISVLIVAAISTCYSMALSIEVRETNGQRMARGLPPLPPVDIAQRSELAIVTKRGQPSNYPPPNYPPPNYPPPNYPPPSYPPPSPPSPPQCHEGTTYCCDYIKDHHDGLISELLGHLGLHFLEGVKYGKSCTKCPIEQTCHKSRACCTGSNYGSIVSHCAPMGY</sequence>
<evidence type="ECO:0000256" key="1">
    <source>
        <dbReference type="ARBA" id="ARBA00004191"/>
    </source>
</evidence>
<evidence type="ECO:0000256" key="4">
    <source>
        <dbReference type="ARBA" id="ARBA00022525"/>
    </source>
</evidence>
<evidence type="ECO:0000313" key="8">
    <source>
        <dbReference type="EMBL" id="KAF9530630.1"/>
    </source>
</evidence>
<feature type="compositionally biased region" description="Pro residues" evidence="7">
    <location>
        <begin position="64"/>
        <end position="93"/>
    </location>
</feature>
<evidence type="ECO:0000256" key="6">
    <source>
        <dbReference type="RuleBase" id="RU365009"/>
    </source>
</evidence>
<comment type="caution">
    <text evidence="8">The sequence shown here is derived from an EMBL/GenBank/DDBJ whole genome shotgun (WGS) entry which is preliminary data.</text>
</comment>
<dbReference type="Pfam" id="PF01185">
    <property type="entry name" value="Hydrophobin"/>
    <property type="match status" value="1"/>
</dbReference>